<evidence type="ECO:0000256" key="1">
    <source>
        <dbReference type="SAM" id="MobiDB-lite"/>
    </source>
</evidence>
<feature type="region of interest" description="Disordered" evidence="1">
    <location>
        <begin position="1"/>
        <end position="30"/>
    </location>
</feature>
<evidence type="ECO:0000313" key="3">
    <source>
        <dbReference type="Proteomes" id="UP000325243"/>
    </source>
</evidence>
<sequence length="66" mass="7479">MSDARPGEPFEGEYTDSELPLSAELPKDEYDEVEEVVDADRDGRDDDEVEVVEIVEIDDGTTYPER</sequence>
<dbReference type="EMBL" id="VSSB01000002">
    <property type="protein sequence ID" value="TYL51126.1"/>
    <property type="molecule type" value="Genomic_DNA"/>
</dbReference>
<comment type="caution">
    <text evidence="2">The sequence shown here is derived from an EMBL/GenBank/DDBJ whole genome shotgun (WGS) entry which is preliminary data.</text>
</comment>
<name>A0A5S4UX25_9MICO</name>
<evidence type="ECO:0000313" key="2">
    <source>
        <dbReference type="EMBL" id="TYL51126.1"/>
    </source>
</evidence>
<proteinExistence type="predicted"/>
<gene>
    <name evidence="2" type="ORF">FYC51_18570</name>
</gene>
<keyword evidence="3" id="KW-1185">Reference proteome</keyword>
<accession>A0A5S4UX25</accession>
<dbReference type="Proteomes" id="UP000325243">
    <property type="component" value="Unassembled WGS sequence"/>
</dbReference>
<dbReference type="RefSeq" id="WP_148735220.1">
    <property type="nucleotide sequence ID" value="NZ_VSSB01000002.1"/>
</dbReference>
<protein>
    <submittedName>
        <fullName evidence="2">Uncharacterized protein</fullName>
    </submittedName>
</protein>
<dbReference type="AlphaFoldDB" id="A0A5S4UX25"/>
<reference evidence="2 3" key="1">
    <citation type="submission" date="2019-08" db="EMBL/GenBank/DDBJ databases">
        <authorList>
            <person name="Hu J."/>
        </authorList>
    </citation>
    <scope>NUCLEOTIDE SEQUENCE [LARGE SCALE GENOMIC DNA]</scope>
    <source>
        <strain evidence="2 3">NEAU-184</strain>
    </source>
</reference>
<organism evidence="2 3">
    <name type="scientific">Agromyces mariniharenae</name>
    <dbReference type="NCBI Taxonomy" id="2604423"/>
    <lineage>
        <taxon>Bacteria</taxon>
        <taxon>Bacillati</taxon>
        <taxon>Actinomycetota</taxon>
        <taxon>Actinomycetes</taxon>
        <taxon>Micrococcales</taxon>
        <taxon>Microbacteriaceae</taxon>
        <taxon>Agromyces</taxon>
    </lineage>
</organism>